<evidence type="ECO:0000313" key="9">
    <source>
        <dbReference type="EMBL" id="PIR95685.1"/>
    </source>
</evidence>
<dbReference type="Gene3D" id="2.170.220.10">
    <property type="match status" value="1"/>
</dbReference>
<dbReference type="Proteomes" id="UP000229972">
    <property type="component" value="Unassembled WGS sequence"/>
</dbReference>
<dbReference type="AlphaFoldDB" id="A0A2H0V9D5"/>
<dbReference type="InterPro" id="IPR014729">
    <property type="entry name" value="Rossmann-like_a/b/a_fold"/>
</dbReference>
<keyword evidence="6 7" id="KW-0030">Aminoacyl-tRNA synthetase</keyword>
<sequence length="482" mass="55378">MTRGNKDFYITTTLPYINSEPHIGFAAEIIKADVIARYKRQRGLEVFFNTGTDEHGLKIYQKAQENGLAVQEFCDQYSAKFRPLKEKLNLSYDKFIRTTDPDHEAAAQEFWRRCEAAGDIYKKLYKVRYCVGCELEKTDSDLVNDHCPLHPDRELEIIEEENYFFRFSKYQERLLQFYKDNPNFVLPSGRQTEIYNFVEAGLQDFSISRLKSKMPHGVAVPGDDSQVMYVWFDALVNYISTLSWPKDLNNFNKYWPGLQVCGKDNLRPQAAMWQAMLMSAGLPNSLQILVFGFLTVNGEKISKSSGNTVDPYELADKYGSDAVRYYILAEIPPFADGDYSEAKFRERFNADLANGLGNLVARVSNLLEQNAILTELKINLEDEGIKTTQEEFNLKMSAYHFNEALQVLWDKVRESDEILTKAAPWKMDKVVDKAQVLQPLAQTLVNLAYLLEPFLPLASQKIQQQFLSAQIKKGDNLFPRVL</sequence>
<gene>
    <name evidence="9" type="ORF">COT93_00970</name>
</gene>
<keyword evidence="4 7" id="KW-0067">ATP-binding</keyword>
<reference evidence="10" key="1">
    <citation type="submission" date="2017-09" db="EMBL/GenBank/DDBJ databases">
        <title>Depth-based differentiation of microbial function through sediment-hosted aquifers and enrichment of novel symbionts in the deep terrestrial subsurface.</title>
        <authorList>
            <person name="Probst A.J."/>
            <person name="Ladd B."/>
            <person name="Jarett J.K."/>
            <person name="Geller-Mcgrath D.E."/>
            <person name="Sieber C.M.K."/>
            <person name="Emerson J.B."/>
            <person name="Anantharaman K."/>
            <person name="Thomas B.C."/>
            <person name="Malmstrom R."/>
            <person name="Stieglmeier M."/>
            <person name="Klingl A."/>
            <person name="Woyke T."/>
            <person name="Ryan C.M."/>
            <person name="Banfield J.F."/>
        </authorList>
    </citation>
    <scope>NUCLEOTIDE SEQUENCE [LARGE SCALE GENOMIC DNA]</scope>
</reference>
<dbReference type="PANTHER" id="PTHR43326">
    <property type="entry name" value="METHIONYL-TRNA SYNTHETASE"/>
    <property type="match status" value="1"/>
</dbReference>
<dbReference type="GO" id="GO:0004825">
    <property type="term" value="F:methionine-tRNA ligase activity"/>
    <property type="evidence" value="ECO:0007669"/>
    <property type="project" value="UniProtKB-EC"/>
</dbReference>
<name>A0A2H0V9D5_9BACT</name>
<dbReference type="InterPro" id="IPR033911">
    <property type="entry name" value="MetRS_core"/>
</dbReference>
<evidence type="ECO:0000256" key="7">
    <source>
        <dbReference type="RuleBase" id="RU363039"/>
    </source>
</evidence>
<dbReference type="Gene3D" id="3.40.50.620">
    <property type="entry name" value="HUPs"/>
    <property type="match status" value="1"/>
</dbReference>
<evidence type="ECO:0000313" key="10">
    <source>
        <dbReference type="Proteomes" id="UP000229972"/>
    </source>
</evidence>
<dbReference type="EMBL" id="PFAL01000012">
    <property type="protein sequence ID" value="PIR95685.1"/>
    <property type="molecule type" value="Genomic_DNA"/>
</dbReference>
<protein>
    <recommendedName>
        <fullName evidence="1">methionine--tRNA ligase</fullName>
        <ecNumber evidence="1">6.1.1.10</ecNumber>
    </recommendedName>
</protein>
<dbReference type="Gene3D" id="1.10.730.10">
    <property type="entry name" value="Isoleucyl-tRNA Synthetase, Domain 1"/>
    <property type="match status" value="1"/>
</dbReference>
<proteinExistence type="inferred from homology"/>
<comment type="caution">
    <text evidence="9">The sequence shown here is derived from an EMBL/GenBank/DDBJ whole genome shotgun (WGS) entry which is preliminary data.</text>
</comment>
<dbReference type="Pfam" id="PF09334">
    <property type="entry name" value="tRNA-synt_1g"/>
    <property type="match status" value="1"/>
</dbReference>
<dbReference type="PRINTS" id="PR01041">
    <property type="entry name" value="TRNASYNTHMET"/>
</dbReference>
<evidence type="ECO:0000256" key="2">
    <source>
        <dbReference type="ARBA" id="ARBA00022598"/>
    </source>
</evidence>
<evidence type="ECO:0000256" key="1">
    <source>
        <dbReference type="ARBA" id="ARBA00012838"/>
    </source>
</evidence>
<dbReference type="GO" id="GO:0006431">
    <property type="term" value="P:methionyl-tRNA aminoacylation"/>
    <property type="evidence" value="ECO:0007669"/>
    <property type="project" value="InterPro"/>
</dbReference>
<evidence type="ECO:0000256" key="4">
    <source>
        <dbReference type="ARBA" id="ARBA00022840"/>
    </source>
</evidence>
<dbReference type="GO" id="GO:0005524">
    <property type="term" value="F:ATP binding"/>
    <property type="evidence" value="ECO:0007669"/>
    <property type="project" value="UniProtKB-KW"/>
</dbReference>
<dbReference type="InterPro" id="IPR023457">
    <property type="entry name" value="Met-tRNA_synth_2"/>
</dbReference>
<evidence type="ECO:0000256" key="6">
    <source>
        <dbReference type="ARBA" id="ARBA00023146"/>
    </source>
</evidence>
<dbReference type="InterPro" id="IPR015413">
    <property type="entry name" value="Methionyl/Leucyl_tRNA_Synth"/>
</dbReference>
<evidence type="ECO:0000256" key="3">
    <source>
        <dbReference type="ARBA" id="ARBA00022741"/>
    </source>
</evidence>
<dbReference type="PANTHER" id="PTHR43326:SF1">
    <property type="entry name" value="METHIONINE--TRNA LIGASE, MITOCHONDRIAL"/>
    <property type="match status" value="1"/>
</dbReference>
<organism evidence="9 10">
    <name type="scientific">Candidatus Falkowbacteria bacterium CG10_big_fil_rev_8_21_14_0_10_37_18</name>
    <dbReference type="NCBI Taxonomy" id="1974562"/>
    <lineage>
        <taxon>Bacteria</taxon>
        <taxon>Candidatus Falkowiibacteriota</taxon>
    </lineage>
</organism>
<dbReference type="InterPro" id="IPR009080">
    <property type="entry name" value="tRNAsynth_Ia_anticodon-bd"/>
</dbReference>
<evidence type="ECO:0000259" key="8">
    <source>
        <dbReference type="Pfam" id="PF09334"/>
    </source>
</evidence>
<keyword evidence="5 7" id="KW-0648">Protein biosynthesis</keyword>
<dbReference type="SUPFAM" id="SSF52374">
    <property type="entry name" value="Nucleotidylyl transferase"/>
    <property type="match status" value="1"/>
</dbReference>
<dbReference type="EC" id="6.1.1.10" evidence="1"/>
<dbReference type="CDD" id="cd00814">
    <property type="entry name" value="MetRS_core"/>
    <property type="match status" value="1"/>
</dbReference>
<keyword evidence="2 7" id="KW-0436">Ligase</keyword>
<comment type="similarity">
    <text evidence="7">Belongs to the class-I aminoacyl-tRNA synthetase family.</text>
</comment>
<feature type="domain" description="Methionyl/Leucyl tRNA synthetase" evidence="8">
    <location>
        <begin position="139"/>
        <end position="363"/>
    </location>
</feature>
<accession>A0A2H0V9D5</accession>
<keyword evidence="3 7" id="KW-0547">Nucleotide-binding</keyword>
<dbReference type="SUPFAM" id="SSF47323">
    <property type="entry name" value="Anticodon-binding domain of a subclass of class I aminoacyl-tRNA synthetases"/>
    <property type="match status" value="1"/>
</dbReference>
<evidence type="ECO:0000256" key="5">
    <source>
        <dbReference type="ARBA" id="ARBA00022917"/>
    </source>
</evidence>